<keyword evidence="13" id="KW-0472">Membrane</keyword>
<comment type="function">
    <text evidence="2">May be involved in the metabolism of insect hormones and in the breakdown of synthetic insecticides.</text>
</comment>
<dbReference type="Pfam" id="PF00067">
    <property type="entry name" value="p450"/>
    <property type="match status" value="1"/>
</dbReference>
<evidence type="ECO:0000256" key="5">
    <source>
        <dbReference type="ARBA" id="ARBA00010617"/>
    </source>
</evidence>
<dbReference type="Gene3D" id="1.10.630.10">
    <property type="entry name" value="Cytochrome P450"/>
    <property type="match status" value="1"/>
</dbReference>
<evidence type="ECO:0000256" key="6">
    <source>
        <dbReference type="ARBA" id="ARBA00022617"/>
    </source>
</evidence>
<dbReference type="InterPro" id="IPR050196">
    <property type="entry name" value="Cytochrome_P450_Monoox"/>
</dbReference>
<evidence type="ECO:0000313" key="14">
    <source>
        <dbReference type="EMBL" id="AID61436.1"/>
    </source>
</evidence>
<comment type="cofactor">
    <cofactor evidence="1">
        <name>heme</name>
        <dbReference type="ChEBI" id="CHEBI:30413"/>
    </cofactor>
</comment>
<keyword evidence="10" id="KW-0560">Oxidoreductase</keyword>
<dbReference type="GO" id="GO:0016705">
    <property type="term" value="F:oxidoreductase activity, acting on paired donors, with incorporation or reduction of molecular oxygen"/>
    <property type="evidence" value="ECO:0007669"/>
    <property type="project" value="InterPro"/>
</dbReference>
<evidence type="ECO:0000256" key="7">
    <source>
        <dbReference type="ARBA" id="ARBA00022723"/>
    </source>
</evidence>
<keyword evidence="6" id="KW-0349">Heme</keyword>
<feature type="non-terminal residue" evidence="14">
    <location>
        <position position="83"/>
    </location>
</feature>
<keyword evidence="7" id="KW-0479">Metal-binding</keyword>
<evidence type="ECO:0000256" key="2">
    <source>
        <dbReference type="ARBA" id="ARBA00003690"/>
    </source>
</evidence>
<dbReference type="AlphaFoldDB" id="A0A068FC51"/>
<evidence type="ECO:0000256" key="9">
    <source>
        <dbReference type="ARBA" id="ARBA00022848"/>
    </source>
</evidence>
<dbReference type="InterPro" id="IPR001128">
    <property type="entry name" value="Cyt_P450"/>
</dbReference>
<evidence type="ECO:0000256" key="8">
    <source>
        <dbReference type="ARBA" id="ARBA00022824"/>
    </source>
</evidence>
<comment type="similarity">
    <text evidence="5">Belongs to the cytochrome P450 family.</text>
</comment>
<evidence type="ECO:0000256" key="1">
    <source>
        <dbReference type="ARBA" id="ARBA00001971"/>
    </source>
</evidence>
<evidence type="ECO:0000256" key="4">
    <source>
        <dbReference type="ARBA" id="ARBA00004406"/>
    </source>
</evidence>
<proteinExistence type="evidence at transcript level"/>
<accession>A0A068FC51</accession>
<keyword evidence="9" id="KW-0492">Microsome</keyword>
<evidence type="ECO:0000256" key="12">
    <source>
        <dbReference type="ARBA" id="ARBA00023033"/>
    </source>
</evidence>
<evidence type="ECO:0000256" key="11">
    <source>
        <dbReference type="ARBA" id="ARBA00023004"/>
    </source>
</evidence>
<dbReference type="GO" id="GO:0005506">
    <property type="term" value="F:iron ion binding"/>
    <property type="evidence" value="ECO:0007669"/>
    <property type="project" value="InterPro"/>
</dbReference>
<keyword evidence="11" id="KW-0408">Iron</keyword>
<dbReference type="SUPFAM" id="SSF48264">
    <property type="entry name" value="Cytochrome P450"/>
    <property type="match status" value="1"/>
</dbReference>
<protein>
    <submittedName>
        <fullName evidence="14">Cytochrome P450</fullName>
    </submittedName>
</protein>
<evidence type="ECO:0000256" key="10">
    <source>
        <dbReference type="ARBA" id="ARBA00023002"/>
    </source>
</evidence>
<comment type="subcellular location">
    <subcellularLocation>
        <location evidence="4">Endoplasmic reticulum membrane</location>
        <topology evidence="4">Peripheral membrane protein</topology>
    </subcellularLocation>
    <subcellularLocation>
        <location evidence="3">Microsome membrane</location>
        <topology evidence="3">Peripheral membrane protein</topology>
    </subcellularLocation>
</comment>
<keyword evidence="12" id="KW-0503">Monooxygenase</keyword>
<dbReference type="GO" id="GO:0005789">
    <property type="term" value="C:endoplasmic reticulum membrane"/>
    <property type="evidence" value="ECO:0007669"/>
    <property type="project" value="UniProtKB-SubCell"/>
</dbReference>
<dbReference type="PANTHER" id="PTHR24291">
    <property type="entry name" value="CYTOCHROME P450 FAMILY 4"/>
    <property type="match status" value="1"/>
</dbReference>
<reference evidence="14" key="1">
    <citation type="journal article" date="2015" name="BMC Genomics">
        <title>Chemosensory genes identified in the antennal transcriptome of the blowfly Calliphora stygia.</title>
        <authorList>
            <person name="Leitch O.J."/>
            <person name="Papanicolaou A."/>
            <person name="Lennard C."/>
            <person name="Kirkbride K.P."/>
            <person name="Anderson A."/>
        </authorList>
    </citation>
    <scope>NUCLEOTIDE SEQUENCE</scope>
</reference>
<evidence type="ECO:0000256" key="13">
    <source>
        <dbReference type="ARBA" id="ARBA00023136"/>
    </source>
</evidence>
<dbReference type="GO" id="GO:0020037">
    <property type="term" value="F:heme binding"/>
    <property type="evidence" value="ECO:0007669"/>
    <property type="project" value="InterPro"/>
</dbReference>
<dbReference type="EMBL" id="KJ702282">
    <property type="protein sequence ID" value="AID61436.1"/>
    <property type="molecule type" value="mRNA"/>
</dbReference>
<keyword evidence="8" id="KW-0256">Endoplasmic reticulum</keyword>
<dbReference type="GO" id="GO:0004497">
    <property type="term" value="F:monooxygenase activity"/>
    <property type="evidence" value="ECO:0007669"/>
    <property type="project" value="UniProtKB-KW"/>
</dbReference>
<sequence>SDITLEQLDQLTYLEMVINETLRVCPVAPMIFRRVSNEDLTLSNGLKLAVGQIVSIDIFRLHRCKEIWGPNANDFNPDNFLPA</sequence>
<feature type="non-terminal residue" evidence="14">
    <location>
        <position position="1"/>
    </location>
</feature>
<name>A0A068FC51_CALSG</name>
<dbReference type="InterPro" id="IPR036396">
    <property type="entry name" value="Cyt_P450_sf"/>
</dbReference>
<evidence type="ECO:0000256" key="3">
    <source>
        <dbReference type="ARBA" id="ARBA00004174"/>
    </source>
</evidence>
<dbReference type="PANTHER" id="PTHR24291:SF189">
    <property type="entry name" value="CYTOCHROME P450 4C3-RELATED"/>
    <property type="match status" value="1"/>
</dbReference>
<gene>
    <name evidence="14" type="primary">Cyp69</name>
</gene>
<organism evidence="14">
    <name type="scientific">Calliphora stygia</name>
    <name type="common">Common brown blowfly</name>
    <dbReference type="NCBI Taxonomy" id="145453"/>
    <lineage>
        <taxon>Eukaryota</taxon>
        <taxon>Metazoa</taxon>
        <taxon>Ecdysozoa</taxon>
        <taxon>Arthropoda</taxon>
        <taxon>Hexapoda</taxon>
        <taxon>Insecta</taxon>
        <taxon>Pterygota</taxon>
        <taxon>Neoptera</taxon>
        <taxon>Endopterygota</taxon>
        <taxon>Diptera</taxon>
        <taxon>Brachycera</taxon>
        <taxon>Muscomorpha</taxon>
        <taxon>Oestroidea</taxon>
        <taxon>Calliphoridae</taxon>
        <taxon>Calliphorinae</taxon>
        <taxon>Calliphora</taxon>
    </lineage>
</organism>